<dbReference type="Pfam" id="PF22769">
    <property type="entry name" value="DCD"/>
    <property type="match status" value="1"/>
</dbReference>
<comment type="function">
    <text evidence="3">This enzyme is involved in nucleotide metabolism: it produces dUMP, the immediate precursor of thymidine nucleotides and it decreases the intracellular concentration of dUTP so that uracil cannot be incorporated into DNA.</text>
</comment>
<dbReference type="STRING" id="1434118.MSSAC_0391"/>
<dbReference type="PATRIC" id="fig|1434118.4.peg.505"/>
<evidence type="ECO:0000256" key="2">
    <source>
        <dbReference type="ARBA" id="ARBA00023080"/>
    </source>
</evidence>
<dbReference type="PANTHER" id="PTHR42680:SF1">
    <property type="entry name" value="DEOXYURIDINE 5'-TRIPHOSPHATE NUCLEOTIDOHYDROLASE"/>
    <property type="match status" value="1"/>
</dbReference>
<reference evidence="4 5" key="1">
    <citation type="submission" date="2014-07" db="EMBL/GenBank/DDBJ databases">
        <title>Methanogenic archaea and the global carbon cycle.</title>
        <authorList>
            <person name="Henriksen J.R."/>
            <person name="Luke J."/>
            <person name="Reinhart S."/>
            <person name="Benedict M.N."/>
            <person name="Youngblut N.D."/>
            <person name="Metcalf M.E."/>
            <person name="Whitaker R.J."/>
            <person name="Metcalf W.W."/>
        </authorList>
    </citation>
    <scope>NUCLEOTIDE SEQUENCE [LARGE SCALE GENOMIC DNA]</scope>
    <source>
        <strain evidence="4 5">C2J</strain>
    </source>
</reference>
<dbReference type="Proteomes" id="UP000033123">
    <property type="component" value="Chromosome"/>
</dbReference>
<accession>A0A0E3LC65</accession>
<dbReference type="NCBIfam" id="NF002598">
    <property type="entry name" value="PRK02253.1"/>
    <property type="match status" value="1"/>
</dbReference>
<dbReference type="GO" id="GO:0006229">
    <property type="term" value="P:dUTP biosynthetic process"/>
    <property type="evidence" value="ECO:0007669"/>
    <property type="project" value="InterPro"/>
</dbReference>
<sequence>MTLLSSNELRKLVQAIPPLLENAVDIETQIQPNGLELTLKEIKTIEGVGAVDFDNSERKVPDAKPLEFGSDDWIHLPKGIYKVIFNEVVNIPMNLAAIAKPRSSLIRCGATLETAVWDAGYGGRSESMLVVYNSAGFRLKKNARIMQLLFYTLNSEVEEGYSGIYQNENTK</sequence>
<protein>
    <recommendedName>
        <fullName evidence="3">Probable deoxyuridine 5'-triphosphate nucleotidohydrolase</fullName>
        <shortName evidence="3">dUTPase</shortName>
        <ecNumber evidence="3">3.6.1.23</ecNumber>
    </recommendedName>
    <alternativeName>
        <fullName evidence="3">dUTP pyrophosphatase</fullName>
    </alternativeName>
</protein>
<dbReference type="GO" id="GO:0008829">
    <property type="term" value="F:dCTP deaminase activity"/>
    <property type="evidence" value="ECO:0007669"/>
    <property type="project" value="InterPro"/>
</dbReference>
<dbReference type="SUPFAM" id="SSF51283">
    <property type="entry name" value="dUTPase-like"/>
    <property type="match status" value="1"/>
</dbReference>
<dbReference type="HOGENOM" id="CLU_103451_2_0_2"/>
<dbReference type="GeneID" id="24869934"/>
<evidence type="ECO:0000313" key="4">
    <source>
        <dbReference type="EMBL" id="AKB34981.1"/>
    </source>
</evidence>
<organism evidence="4 5">
    <name type="scientific">Methanosarcina siciliae C2J</name>
    <dbReference type="NCBI Taxonomy" id="1434118"/>
    <lineage>
        <taxon>Archaea</taxon>
        <taxon>Methanobacteriati</taxon>
        <taxon>Methanobacteriota</taxon>
        <taxon>Stenosarchaea group</taxon>
        <taxon>Methanomicrobia</taxon>
        <taxon>Methanosarcinales</taxon>
        <taxon>Methanosarcinaceae</taxon>
        <taxon>Methanosarcina</taxon>
    </lineage>
</organism>
<dbReference type="Gene3D" id="2.70.40.10">
    <property type="match status" value="1"/>
</dbReference>
<dbReference type="GO" id="GO:0006226">
    <property type="term" value="P:dUMP biosynthetic process"/>
    <property type="evidence" value="ECO:0007669"/>
    <property type="project" value="UniProtKB-UniRule"/>
</dbReference>
<evidence type="ECO:0000256" key="3">
    <source>
        <dbReference type="HAMAP-Rule" id="MF_00635"/>
    </source>
</evidence>
<keyword evidence="1 3" id="KW-0378">Hydrolase</keyword>
<dbReference type="EMBL" id="CP009508">
    <property type="protein sequence ID" value="AKB34981.1"/>
    <property type="molecule type" value="Genomic_DNA"/>
</dbReference>
<dbReference type="EC" id="3.6.1.23" evidence="3"/>
<dbReference type="CDD" id="cd07557">
    <property type="entry name" value="trimeric_dUTPase"/>
    <property type="match status" value="1"/>
</dbReference>
<dbReference type="GO" id="GO:0004170">
    <property type="term" value="F:dUTP diphosphatase activity"/>
    <property type="evidence" value="ECO:0007669"/>
    <property type="project" value="UniProtKB-UniRule"/>
</dbReference>
<dbReference type="RefSeq" id="WP_048179360.1">
    <property type="nucleotide sequence ID" value="NZ_CP009508.1"/>
</dbReference>
<dbReference type="InterPro" id="IPR011962">
    <property type="entry name" value="dCTP_deaminase"/>
</dbReference>
<dbReference type="KEGG" id="msj:MSSAC_0391"/>
<name>A0A0E3LC65_9EURY</name>
<dbReference type="HAMAP" id="MF_00635">
    <property type="entry name" value="dUTPase_arch"/>
    <property type="match status" value="1"/>
</dbReference>
<dbReference type="AlphaFoldDB" id="A0A0E3LC65"/>
<comment type="similarity">
    <text evidence="3">Belongs to the dCTP deaminase family. Archaeal dUTPase subfamily.</text>
</comment>
<dbReference type="InterPro" id="IPR036157">
    <property type="entry name" value="dUTPase-like_sf"/>
</dbReference>
<dbReference type="UniPathway" id="UPA00610">
    <property type="reaction ID" value="UER00666"/>
</dbReference>
<dbReference type="InterPro" id="IPR023537">
    <property type="entry name" value="dUTPase_archaeal"/>
</dbReference>
<keyword evidence="2 3" id="KW-0546">Nucleotide metabolism</keyword>
<dbReference type="PANTHER" id="PTHR42680">
    <property type="entry name" value="DCTP DEAMINASE"/>
    <property type="match status" value="1"/>
</dbReference>
<proteinExistence type="inferred from homology"/>
<evidence type="ECO:0000256" key="1">
    <source>
        <dbReference type="ARBA" id="ARBA00022801"/>
    </source>
</evidence>
<dbReference type="InterPro" id="IPR033704">
    <property type="entry name" value="dUTPase_trimeric"/>
</dbReference>
<comment type="catalytic activity">
    <reaction evidence="3">
        <text>dUTP + H2O = dUMP + diphosphate + H(+)</text>
        <dbReference type="Rhea" id="RHEA:10248"/>
        <dbReference type="ChEBI" id="CHEBI:15377"/>
        <dbReference type="ChEBI" id="CHEBI:15378"/>
        <dbReference type="ChEBI" id="CHEBI:33019"/>
        <dbReference type="ChEBI" id="CHEBI:61555"/>
        <dbReference type="ChEBI" id="CHEBI:246422"/>
        <dbReference type="EC" id="3.6.1.23"/>
    </reaction>
</comment>
<gene>
    <name evidence="3" type="primary">dut</name>
    <name evidence="4" type="ORF">MSSAC_0391</name>
</gene>
<evidence type="ECO:0000313" key="5">
    <source>
        <dbReference type="Proteomes" id="UP000033123"/>
    </source>
</evidence>
<comment type="pathway">
    <text evidence="3">Pyrimidine metabolism; dUMP biosynthesis; dUMP from dCTP (dUTP route): step 2/2.</text>
</comment>